<keyword evidence="4" id="KW-0902">Two-component regulatory system</keyword>
<dbReference type="PROSITE" id="PS50110">
    <property type="entry name" value="RESPONSE_REGULATORY"/>
    <property type="match status" value="1"/>
</dbReference>
<evidence type="ECO:0000259" key="11">
    <source>
        <dbReference type="PROSITE" id="PS51755"/>
    </source>
</evidence>
<evidence type="ECO:0000259" key="10">
    <source>
        <dbReference type="PROSITE" id="PS50110"/>
    </source>
</evidence>
<sequence length="227" mass="25074">MRRVLIVDDEPQILKALDIDLTARHYAVATAPDGATALLLVSRQPPDALILDLGLPDMAGTDIIHGVRAWSPLPIIVVSGRTGPADKIEALDAGADDFVTKPFSMDELAARLRAVLRRPPALEEPETVTIADYRVDLGAFTVERRAGTGEAPRLTPTEWRLIAPLLRNPGRLITGRQLLRDVWGPGNEKRTNYLRVYLATLRHKLEPDPAHPRHLITVPGMGYRFEP</sequence>
<dbReference type="GO" id="GO:0000156">
    <property type="term" value="F:phosphorelay response regulator activity"/>
    <property type="evidence" value="ECO:0007669"/>
    <property type="project" value="TreeGrafter"/>
</dbReference>
<dbReference type="InterPro" id="IPR016032">
    <property type="entry name" value="Sig_transdc_resp-reg_C-effctor"/>
</dbReference>
<evidence type="ECO:0000256" key="5">
    <source>
        <dbReference type="ARBA" id="ARBA00023015"/>
    </source>
</evidence>
<dbReference type="SUPFAM" id="SSF52172">
    <property type="entry name" value="CheY-like"/>
    <property type="match status" value="1"/>
</dbReference>
<evidence type="ECO:0000256" key="1">
    <source>
        <dbReference type="ARBA" id="ARBA00004496"/>
    </source>
</evidence>
<dbReference type="GO" id="GO:0005829">
    <property type="term" value="C:cytosol"/>
    <property type="evidence" value="ECO:0007669"/>
    <property type="project" value="TreeGrafter"/>
</dbReference>
<keyword evidence="3 8" id="KW-0597">Phosphoprotein</keyword>
<gene>
    <name evidence="12" type="ORF">SAMN05216252_11055</name>
</gene>
<dbReference type="InterPro" id="IPR011006">
    <property type="entry name" value="CheY-like_superfamily"/>
</dbReference>
<keyword evidence="7" id="KW-0804">Transcription</keyword>
<evidence type="ECO:0000313" key="12">
    <source>
        <dbReference type="EMBL" id="SNS90186.1"/>
    </source>
</evidence>
<dbReference type="OrthoDB" id="3231823at2"/>
<feature type="DNA-binding region" description="OmpR/PhoB-type" evidence="9">
    <location>
        <begin position="125"/>
        <end position="227"/>
    </location>
</feature>
<feature type="domain" description="Response regulatory" evidence="10">
    <location>
        <begin position="3"/>
        <end position="116"/>
    </location>
</feature>
<dbReference type="InterPro" id="IPR001789">
    <property type="entry name" value="Sig_transdc_resp-reg_receiver"/>
</dbReference>
<dbReference type="InterPro" id="IPR001867">
    <property type="entry name" value="OmpR/PhoB-type_DNA-bd"/>
</dbReference>
<dbReference type="GO" id="GO:0032993">
    <property type="term" value="C:protein-DNA complex"/>
    <property type="evidence" value="ECO:0007669"/>
    <property type="project" value="TreeGrafter"/>
</dbReference>
<evidence type="ECO:0000256" key="9">
    <source>
        <dbReference type="PROSITE-ProRule" id="PRU01091"/>
    </source>
</evidence>
<organism evidence="12 13">
    <name type="scientific">Actinacidiphila glaucinigra</name>
    <dbReference type="NCBI Taxonomy" id="235986"/>
    <lineage>
        <taxon>Bacteria</taxon>
        <taxon>Bacillati</taxon>
        <taxon>Actinomycetota</taxon>
        <taxon>Actinomycetes</taxon>
        <taxon>Kitasatosporales</taxon>
        <taxon>Streptomycetaceae</taxon>
        <taxon>Actinacidiphila</taxon>
    </lineage>
</organism>
<dbReference type="FunFam" id="3.40.50.2300:FF:000021">
    <property type="entry name" value="Two-component system response regulator KdpE"/>
    <property type="match status" value="1"/>
</dbReference>
<name>A0A239I8L1_9ACTN</name>
<dbReference type="GO" id="GO:0000987">
    <property type="term" value="F:cis-regulatory region sequence-specific DNA binding"/>
    <property type="evidence" value="ECO:0007669"/>
    <property type="project" value="UniProtKB-ARBA"/>
</dbReference>
<protein>
    <submittedName>
        <fullName evidence="12">Two-component system, OmpR family, KDP operon response regulator KdpE</fullName>
    </submittedName>
</protein>
<evidence type="ECO:0000256" key="7">
    <source>
        <dbReference type="ARBA" id="ARBA00023163"/>
    </source>
</evidence>
<dbReference type="RefSeq" id="WP_089225509.1">
    <property type="nucleotide sequence ID" value="NZ_FZOF01000010.1"/>
</dbReference>
<keyword evidence="5" id="KW-0805">Transcription regulation</keyword>
<dbReference type="Gene3D" id="1.10.10.10">
    <property type="entry name" value="Winged helix-like DNA-binding domain superfamily/Winged helix DNA-binding domain"/>
    <property type="match status" value="1"/>
</dbReference>
<dbReference type="GO" id="GO:0045893">
    <property type="term" value="P:positive regulation of DNA-templated transcription"/>
    <property type="evidence" value="ECO:0007669"/>
    <property type="project" value="UniProtKB-ARBA"/>
</dbReference>
<feature type="domain" description="OmpR/PhoB-type" evidence="11">
    <location>
        <begin position="125"/>
        <end position="227"/>
    </location>
</feature>
<dbReference type="PANTHER" id="PTHR48111">
    <property type="entry name" value="REGULATOR OF RPOS"/>
    <property type="match status" value="1"/>
</dbReference>
<proteinExistence type="predicted"/>
<reference evidence="12 13" key="1">
    <citation type="submission" date="2017-06" db="EMBL/GenBank/DDBJ databases">
        <authorList>
            <person name="Kim H.J."/>
            <person name="Triplett B.A."/>
        </authorList>
    </citation>
    <scope>NUCLEOTIDE SEQUENCE [LARGE SCALE GENOMIC DNA]</scope>
    <source>
        <strain evidence="12 13">CGMCC 4.1858</strain>
    </source>
</reference>
<dbReference type="SUPFAM" id="SSF46894">
    <property type="entry name" value="C-terminal effector domain of the bipartite response regulators"/>
    <property type="match status" value="1"/>
</dbReference>
<dbReference type="CDD" id="cd00383">
    <property type="entry name" value="trans_reg_C"/>
    <property type="match status" value="1"/>
</dbReference>
<evidence type="ECO:0000256" key="3">
    <source>
        <dbReference type="ARBA" id="ARBA00022553"/>
    </source>
</evidence>
<keyword evidence="2" id="KW-0963">Cytoplasm</keyword>
<evidence type="ECO:0000256" key="8">
    <source>
        <dbReference type="PROSITE-ProRule" id="PRU00169"/>
    </source>
</evidence>
<dbReference type="SMART" id="SM00862">
    <property type="entry name" value="Trans_reg_C"/>
    <property type="match status" value="1"/>
</dbReference>
<keyword evidence="13" id="KW-1185">Reference proteome</keyword>
<dbReference type="GO" id="GO:0042802">
    <property type="term" value="F:identical protein binding"/>
    <property type="evidence" value="ECO:0007669"/>
    <property type="project" value="UniProtKB-ARBA"/>
</dbReference>
<dbReference type="Pfam" id="PF00486">
    <property type="entry name" value="Trans_reg_C"/>
    <property type="match status" value="1"/>
</dbReference>
<evidence type="ECO:0000256" key="6">
    <source>
        <dbReference type="ARBA" id="ARBA00023125"/>
    </source>
</evidence>
<dbReference type="Gene3D" id="3.40.50.2300">
    <property type="match status" value="1"/>
</dbReference>
<evidence type="ECO:0000256" key="2">
    <source>
        <dbReference type="ARBA" id="ARBA00022490"/>
    </source>
</evidence>
<evidence type="ECO:0000256" key="4">
    <source>
        <dbReference type="ARBA" id="ARBA00023012"/>
    </source>
</evidence>
<dbReference type="InterPro" id="IPR039420">
    <property type="entry name" value="WalR-like"/>
</dbReference>
<dbReference type="InterPro" id="IPR036388">
    <property type="entry name" value="WH-like_DNA-bd_sf"/>
</dbReference>
<feature type="modified residue" description="4-aspartylphosphate" evidence="8">
    <location>
        <position position="52"/>
    </location>
</feature>
<dbReference type="AlphaFoldDB" id="A0A239I8L1"/>
<dbReference type="Proteomes" id="UP000198280">
    <property type="component" value="Unassembled WGS sequence"/>
</dbReference>
<evidence type="ECO:0000313" key="13">
    <source>
        <dbReference type="Proteomes" id="UP000198280"/>
    </source>
</evidence>
<dbReference type="EMBL" id="FZOF01000010">
    <property type="protein sequence ID" value="SNS90186.1"/>
    <property type="molecule type" value="Genomic_DNA"/>
</dbReference>
<comment type="subcellular location">
    <subcellularLocation>
        <location evidence="1">Cytoplasm</location>
    </subcellularLocation>
</comment>
<dbReference type="Pfam" id="PF00072">
    <property type="entry name" value="Response_reg"/>
    <property type="match status" value="1"/>
</dbReference>
<accession>A0A239I8L1</accession>
<keyword evidence="6 9" id="KW-0238">DNA-binding</keyword>
<dbReference type="Gene3D" id="6.10.250.690">
    <property type="match status" value="1"/>
</dbReference>
<dbReference type="SMART" id="SM00448">
    <property type="entry name" value="REC"/>
    <property type="match status" value="1"/>
</dbReference>
<dbReference type="PROSITE" id="PS51755">
    <property type="entry name" value="OMPR_PHOB"/>
    <property type="match status" value="1"/>
</dbReference>
<dbReference type="PANTHER" id="PTHR48111:SF50">
    <property type="entry name" value="KDP OPERON TRANSCRIPTIONAL REGULATORY PROTEIN KDPE"/>
    <property type="match status" value="1"/>
</dbReference>